<dbReference type="STRING" id="1194090.SAMN05443144_1137"/>
<dbReference type="PANTHER" id="PTHR30015:SF7">
    <property type="entry name" value="TYPE IV METHYL-DIRECTED RESTRICTION ENZYME ECOKMRR"/>
    <property type="match status" value="1"/>
</dbReference>
<dbReference type="Proteomes" id="UP000184041">
    <property type="component" value="Unassembled WGS sequence"/>
</dbReference>
<organism evidence="2 3">
    <name type="scientific">Fodinibius roseus</name>
    <dbReference type="NCBI Taxonomy" id="1194090"/>
    <lineage>
        <taxon>Bacteria</taxon>
        <taxon>Pseudomonadati</taxon>
        <taxon>Balneolota</taxon>
        <taxon>Balneolia</taxon>
        <taxon>Balneolales</taxon>
        <taxon>Balneolaceae</taxon>
        <taxon>Fodinibius</taxon>
    </lineage>
</organism>
<reference evidence="2 3" key="1">
    <citation type="submission" date="2016-11" db="EMBL/GenBank/DDBJ databases">
        <authorList>
            <person name="Jaros S."/>
            <person name="Januszkiewicz K."/>
            <person name="Wedrychowicz H."/>
        </authorList>
    </citation>
    <scope>NUCLEOTIDE SEQUENCE [LARGE SCALE GENOMIC DNA]</scope>
    <source>
        <strain evidence="2 3">DSM 21986</strain>
    </source>
</reference>
<dbReference type="RefSeq" id="WP_073064703.1">
    <property type="nucleotide sequence ID" value="NZ_FQUS01000013.1"/>
</dbReference>
<protein>
    <submittedName>
        <fullName evidence="2">Restriction system protein</fullName>
    </submittedName>
</protein>
<evidence type="ECO:0000259" key="1">
    <source>
        <dbReference type="Pfam" id="PF04471"/>
    </source>
</evidence>
<sequence length="337" mass="38424">MSLWMVRAGRHGEMESTAMEEGLVTIGWHNVKDVSKFQNRDELKKYLSDIDPDASKSKIANNAGQIYRFANEINVGDWVVLPLKTESTVKIGKITSDYKYDESQSIKGVKHYREVNWTESFPRSKFDQDLLYSLGAAMTVCEISRNNAEQRITNMVNGQSSIITRQISDEVEEDIPLDIDQFSRDQISKYIIRKFKGHGLTRIVEEILKAEGFYTRKAEKGPDGGVDILAGKGTLGFDTPKICVQVKSTESEADVSTLRELIGVLDNFNADFGLFVSWGGFKQSAQKLARQSFYKVRLWDADRLLDALFKHYEHFNDELKADLPLKRTWTLVIEDEE</sequence>
<accession>A0A1M5EBE0</accession>
<dbReference type="GO" id="GO:0015666">
    <property type="term" value="F:restriction endodeoxyribonuclease activity"/>
    <property type="evidence" value="ECO:0007669"/>
    <property type="project" value="TreeGrafter"/>
</dbReference>
<dbReference type="InterPro" id="IPR007560">
    <property type="entry name" value="Restrct_endonuc_IV_Mrr"/>
</dbReference>
<dbReference type="SUPFAM" id="SSF52980">
    <property type="entry name" value="Restriction endonuclease-like"/>
    <property type="match status" value="1"/>
</dbReference>
<dbReference type="InterPro" id="IPR016984">
    <property type="entry name" value="UCP031853"/>
</dbReference>
<dbReference type="PANTHER" id="PTHR30015">
    <property type="entry name" value="MRR RESTRICTION SYSTEM PROTEIN"/>
    <property type="match status" value="1"/>
</dbReference>
<dbReference type="InterPro" id="IPR052906">
    <property type="entry name" value="Type_IV_Methyl-Rstrct_Enzyme"/>
</dbReference>
<evidence type="ECO:0000313" key="3">
    <source>
        <dbReference type="Proteomes" id="UP000184041"/>
    </source>
</evidence>
<name>A0A1M5EBE0_9BACT</name>
<proteinExistence type="predicted"/>
<dbReference type="Gene3D" id="3.40.1350.10">
    <property type="match status" value="1"/>
</dbReference>
<feature type="domain" description="Restriction endonuclease type IV Mrr" evidence="1">
    <location>
        <begin position="192"/>
        <end position="307"/>
    </location>
</feature>
<keyword evidence="3" id="KW-1185">Reference proteome</keyword>
<evidence type="ECO:0000313" key="2">
    <source>
        <dbReference type="EMBL" id="SHF76515.1"/>
    </source>
</evidence>
<dbReference type="OrthoDB" id="9803736at2"/>
<dbReference type="Pfam" id="PF04471">
    <property type="entry name" value="Mrr_cat"/>
    <property type="match status" value="1"/>
</dbReference>
<dbReference type="PIRSF" id="PIRSF031853">
    <property type="entry name" value="UPC031853"/>
    <property type="match status" value="1"/>
</dbReference>
<dbReference type="GO" id="GO:0003677">
    <property type="term" value="F:DNA binding"/>
    <property type="evidence" value="ECO:0007669"/>
    <property type="project" value="InterPro"/>
</dbReference>
<dbReference type="GO" id="GO:0009307">
    <property type="term" value="P:DNA restriction-modification system"/>
    <property type="evidence" value="ECO:0007669"/>
    <property type="project" value="InterPro"/>
</dbReference>
<gene>
    <name evidence="2" type="ORF">SAMN05443144_1137</name>
</gene>
<dbReference type="InterPro" id="IPR011335">
    <property type="entry name" value="Restrct_endonuc-II-like"/>
</dbReference>
<dbReference type="EMBL" id="FQUS01000013">
    <property type="protein sequence ID" value="SHF76515.1"/>
    <property type="molecule type" value="Genomic_DNA"/>
</dbReference>
<dbReference type="InterPro" id="IPR011856">
    <property type="entry name" value="tRNA_endonuc-like_dom_sf"/>
</dbReference>
<dbReference type="AlphaFoldDB" id="A0A1M5EBE0"/>